<feature type="domain" description="Ribosomal RNA-processing protein 7 C-terminal" evidence="3">
    <location>
        <begin position="144"/>
        <end position="262"/>
    </location>
</feature>
<name>A0AAV1J9D2_9NEOP</name>
<dbReference type="GO" id="GO:0006364">
    <property type="term" value="P:rRNA processing"/>
    <property type="evidence" value="ECO:0007669"/>
    <property type="project" value="TreeGrafter"/>
</dbReference>
<accession>A0AAV1J9D2</accession>
<dbReference type="GO" id="GO:0003676">
    <property type="term" value="F:nucleic acid binding"/>
    <property type="evidence" value="ECO:0007669"/>
    <property type="project" value="InterPro"/>
</dbReference>
<gene>
    <name evidence="4" type="ORF">LNINA_LOCUS4532</name>
</gene>
<dbReference type="Gene3D" id="3.30.70.330">
    <property type="match status" value="1"/>
</dbReference>
<comment type="caution">
    <text evidence="4">The sequence shown here is derived from an EMBL/GenBank/DDBJ whole genome shotgun (WGS) entry which is preliminary data.</text>
</comment>
<dbReference type="Gene3D" id="6.10.250.1770">
    <property type="match status" value="1"/>
</dbReference>
<dbReference type="CDD" id="cd12951">
    <property type="entry name" value="RRP7_Rrp7A"/>
    <property type="match status" value="1"/>
</dbReference>
<feature type="coiled-coil region" evidence="2">
    <location>
        <begin position="156"/>
        <end position="183"/>
    </location>
</feature>
<dbReference type="SUPFAM" id="SSF54928">
    <property type="entry name" value="RNA-binding domain, RBD"/>
    <property type="match status" value="1"/>
</dbReference>
<dbReference type="AlphaFoldDB" id="A0AAV1J9D2"/>
<dbReference type="GO" id="GO:0032545">
    <property type="term" value="C:CURI complex"/>
    <property type="evidence" value="ECO:0007669"/>
    <property type="project" value="TreeGrafter"/>
</dbReference>
<dbReference type="EMBL" id="CAVLEF010000006">
    <property type="protein sequence ID" value="CAK1544821.1"/>
    <property type="molecule type" value="Genomic_DNA"/>
</dbReference>
<comment type="similarity">
    <text evidence="1">Belongs to the RRP7 family.</text>
</comment>
<dbReference type="InterPro" id="IPR035979">
    <property type="entry name" value="RBD_domain_sf"/>
</dbReference>
<keyword evidence="5" id="KW-1185">Reference proteome</keyword>
<dbReference type="InterPro" id="IPR024326">
    <property type="entry name" value="RRP7_C"/>
</dbReference>
<evidence type="ECO:0000256" key="1">
    <source>
        <dbReference type="ARBA" id="ARBA00006110"/>
    </source>
</evidence>
<dbReference type="InterPro" id="IPR040446">
    <property type="entry name" value="RRP7"/>
</dbReference>
<organism evidence="4 5">
    <name type="scientific">Leptosia nina</name>
    <dbReference type="NCBI Taxonomy" id="320188"/>
    <lineage>
        <taxon>Eukaryota</taxon>
        <taxon>Metazoa</taxon>
        <taxon>Ecdysozoa</taxon>
        <taxon>Arthropoda</taxon>
        <taxon>Hexapoda</taxon>
        <taxon>Insecta</taxon>
        <taxon>Pterygota</taxon>
        <taxon>Neoptera</taxon>
        <taxon>Endopterygota</taxon>
        <taxon>Lepidoptera</taxon>
        <taxon>Glossata</taxon>
        <taxon>Ditrysia</taxon>
        <taxon>Papilionoidea</taxon>
        <taxon>Pieridae</taxon>
        <taxon>Pierinae</taxon>
        <taxon>Leptosia</taxon>
    </lineage>
</organism>
<evidence type="ECO:0000256" key="2">
    <source>
        <dbReference type="SAM" id="Coils"/>
    </source>
</evidence>
<dbReference type="GO" id="GO:0034456">
    <property type="term" value="C:UTP-C complex"/>
    <property type="evidence" value="ECO:0007669"/>
    <property type="project" value="TreeGrafter"/>
</dbReference>
<sequence>MKSAHNKTQYRALELHFIKDSPHPHVIYFKEHLVREHTADKPSGRTLFVVNIPPYVDEQCMIKAFRKAGDIQSVQFSIKPNSTISQNSEIFLKEKCTPNFKLCYLVFKTVIGLDNALKLTELQPINCDSHLTLGLKKWINEYNSTILKPSELKDSIERFMEEYDKKTKQEMEKEKQMQEEDDEGWVTVTKRGNIQSFPRTEKVENKIMAKEEKSKKKKELKNFYTFQIRESKMKHIVSLRQKFEEDKKKIAQLKQSRRFKPF</sequence>
<evidence type="ECO:0000313" key="5">
    <source>
        <dbReference type="Proteomes" id="UP001497472"/>
    </source>
</evidence>
<reference evidence="4 5" key="1">
    <citation type="submission" date="2023-11" db="EMBL/GenBank/DDBJ databases">
        <authorList>
            <person name="Okamura Y."/>
        </authorList>
    </citation>
    <scope>NUCLEOTIDE SEQUENCE [LARGE SCALE GENOMIC DNA]</scope>
</reference>
<dbReference type="PANTHER" id="PTHR13191:SF0">
    <property type="entry name" value="RIBOSOMAL RNA-PROCESSING PROTEIN 7 HOMOLOG A-RELATED"/>
    <property type="match status" value="1"/>
</dbReference>
<protein>
    <recommendedName>
        <fullName evidence="3">Ribosomal RNA-processing protein 7 C-terminal domain-containing protein</fullName>
    </recommendedName>
</protein>
<dbReference type="InterPro" id="IPR012677">
    <property type="entry name" value="Nucleotide-bd_a/b_plait_sf"/>
</dbReference>
<proteinExistence type="inferred from homology"/>
<dbReference type="Pfam" id="PF12923">
    <property type="entry name" value="RRP7"/>
    <property type="match status" value="1"/>
</dbReference>
<dbReference type="GO" id="GO:0000028">
    <property type="term" value="P:ribosomal small subunit assembly"/>
    <property type="evidence" value="ECO:0007669"/>
    <property type="project" value="TreeGrafter"/>
</dbReference>
<evidence type="ECO:0000313" key="4">
    <source>
        <dbReference type="EMBL" id="CAK1544821.1"/>
    </source>
</evidence>
<evidence type="ECO:0000259" key="3">
    <source>
        <dbReference type="Pfam" id="PF12923"/>
    </source>
</evidence>
<keyword evidence="2" id="KW-0175">Coiled coil</keyword>
<dbReference type="PANTHER" id="PTHR13191">
    <property type="entry name" value="RIBOSOMAL RNA PROCESSING PROTEIN 7-RELATED"/>
    <property type="match status" value="1"/>
</dbReference>
<dbReference type="Proteomes" id="UP001497472">
    <property type="component" value="Unassembled WGS sequence"/>
</dbReference>